<organism evidence="3 4">
    <name type="scientific">Mucilaginibacter panaciglaebae</name>
    <dbReference type="NCBI Taxonomy" id="502331"/>
    <lineage>
        <taxon>Bacteria</taxon>
        <taxon>Pseudomonadati</taxon>
        <taxon>Bacteroidota</taxon>
        <taxon>Sphingobacteriia</taxon>
        <taxon>Sphingobacteriales</taxon>
        <taxon>Sphingobacteriaceae</taxon>
        <taxon>Mucilaginibacter</taxon>
    </lineage>
</organism>
<evidence type="ECO:0000259" key="2">
    <source>
        <dbReference type="Pfam" id="PF13472"/>
    </source>
</evidence>
<proteinExistence type="predicted"/>
<name>A0ABP7WJE8_9SPHI</name>
<dbReference type="Proteomes" id="UP001500841">
    <property type="component" value="Unassembled WGS sequence"/>
</dbReference>
<dbReference type="EMBL" id="BAABCV010000003">
    <property type="protein sequence ID" value="GAA4089512.1"/>
    <property type="molecule type" value="Genomic_DNA"/>
</dbReference>
<feature type="signal peptide" evidence="1">
    <location>
        <begin position="1"/>
        <end position="23"/>
    </location>
</feature>
<keyword evidence="3" id="KW-0378">Hydrolase</keyword>
<reference evidence="4" key="1">
    <citation type="journal article" date="2019" name="Int. J. Syst. Evol. Microbiol.">
        <title>The Global Catalogue of Microorganisms (GCM) 10K type strain sequencing project: providing services to taxonomists for standard genome sequencing and annotation.</title>
        <authorList>
            <consortium name="The Broad Institute Genomics Platform"/>
            <consortium name="The Broad Institute Genome Sequencing Center for Infectious Disease"/>
            <person name="Wu L."/>
            <person name="Ma J."/>
        </authorList>
    </citation>
    <scope>NUCLEOTIDE SEQUENCE [LARGE SCALE GENOMIC DNA]</scope>
    <source>
        <strain evidence="4">JCM 17085</strain>
    </source>
</reference>
<dbReference type="InterPro" id="IPR013830">
    <property type="entry name" value="SGNH_hydro"/>
</dbReference>
<feature type="chain" id="PRO_5045275334" evidence="1">
    <location>
        <begin position="24"/>
        <end position="225"/>
    </location>
</feature>
<evidence type="ECO:0000313" key="3">
    <source>
        <dbReference type="EMBL" id="GAA4089512.1"/>
    </source>
</evidence>
<dbReference type="InterPro" id="IPR036514">
    <property type="entry name" value="SGNH_hydro_sf"/>
</dbReference>
<dbReference type="SUPFAM" id="SSF52266">
    <property type="entry name" value="SGNH hydrolase"/>
    <property type="match status" value="1"/>
</dbReference>
<keyword evidence="4" id="KW-1185">Reference proteome</keyword>
<dbReference type="PANTHER" id="PTHR30383:SF5">
    <property type="entry name" value="SGNH HYDROLASE-TYPE ESTERASE DOMAIN-CONTAINING PROTEIN"/>
    <property type="match status" value="1"/>
</dbReference>
<dbReference type="GO" id="GO:0016787">
    <property type="term" value="F:hydrolase activity"/>
    <property type="evidence" value="ECO:0007669"/>
    <property type="project" value="UniProtKB-KW"/>
</dbReference>
<dbReference type="InterPro" id="IPR051532">
    <property type="entry name" value="Ester_Hydrolysis_Enzymes"/>
</dbReference>
<sequence length="225" mass="25544">MKKNFIITIILSLLISASFAQSAAPNPKPAFWDDVQTIKKYDGMFAPPKNPVLFTGSSSIRKWDNAQWTFAEYNALNRGIGGAVTGDIIRYLNDIVFKYQPKQIVIYVGENDLVDAKVPANADSVYNRTLKLYGLIRAKMPAVPIIYIGMKPSPSREKIMPEEVAFNQKIKDFFASEKNVVFVDIYPLMLDNGKLRPELYVGDKLHMTKLGYDIWEKAIRPYLVK</sequence>
<dbReference type="Gene3D" id="3.40.50.1110">
    <property type="entry name" value="SGNH hydrolase"/>
    <property type="match status" value="1"/>
</dbReference>
<gene>
    <name evidence="3" type="ORF">GCM10022392_08570</name>
</gene>
<accession>A0ABP7WJE8</accession>
<dbReference type="RefSeq" id="WP_345101220.1">
    <property type="nucleotide sequence ID" value="NZ_BAABCV010000003.1"/>
</dbReference>
<comment type="caution">
    <text evidence="3">The sequence shown here is derived from an EMBL/GenBank/DDBJ whole genome shotgun (WGS) entry which is preliminary data.</text>
</comment>
<keyword evidence="1" id="KW-0732">Signal</keyword>
<feature type="domain" description="SGNH hydrolase-type esterase" evidence="2">
    <location>
        <begin position="70"/>
        <end position="214"/>
    </location>
</feature>
<protein>
    <submittedName>
        <fullName evidence="3">SGNH/GDSL hydrolase family protein</fullName>
    </submittedName>
</protein>
<dbReference type="Pfam" id="PF13472">
    <property type="entry name" value="Lipase_GDSL_2"/>
    <property type="match status" value="1"/>
</dbReference>
<evidence type="ECO:0000313" key="4">
    <source>
        <dbReference type="Proteomes" id="UP001500841"/>
    </source>
</evidence>
<dbReference type="PANTHER" id="PTHR30383">
    <property type="entry name" value="THIOESTERASE 1/PROTEASE 1/LYSOPHOSPHOLIPASE L1"/>
    <property type="match status" value="1"/>
</dbReference>
<evidence type="ECO:0000256" key="1">
    <source>
        <dbReference type="SAM" id="SignalP"/>
    </source>
</evidence>